<feature type="domain" description="LD-carboxypeptidase N-terminal" evidence="3">
    <location>
        <begin position="1"/>
        <end position="64"/>
    </location>
</feature>
<dbReference type="PANTHER" id="PTHR30237">
    <property type="entry name" value="MURAMOYLTETRAPEPTIDE CARBOXYPEPTIDASE"/>
    <property type="match status" value="1"/>
</dbReference>
<dbReference type="Gene3D" id="3.40.50.10740">
    <property type="entry name" value="Class I glutamine amidotransferase-like"/>
    <property type="match status" value="1"/>
</dbReference>
<dbReference type="SUPFAM" id="SSF141986">
    <property type="entry name" value="LD-carboxypeptidase A C-terminal domain-like"/>
    <property type="match status" value="1"/>
</dbReference>
<dbReference type="Pfam" id="PF17676">
    <property type="entry name" value="Peptidase_S66C"/>
    <property type="match status" value="1"/>
</dbReference>
<dbReference type="Gene3D" id="3.50.30.60">
    <property type="entry name" value="LD-carboxypeptidase A C-terminal domain-like"/>
    <property type="match status" value="1"/>
</dbReference>
<keyword evidence="6" id="KW-1185">Reference proteome</keyword>
<dbReference type="InterPro" id="IPR027461">
    <property type="entry name" value="Carboxypeptidase_A_C_sf"/>
</dbReference>
<dbReference type="GO" id="GO:0004180">
    <property type="term" value="F:carboxypeptidase activity"/>
    <property type="evidence" value="ECO:0007669"/>
    <property type="project" value="UniProtKB-KW"/>
</dbReference>
<dbReference type="STRING" id="1393034.HMPREF3192_01305"/>
<keyword evidence="5" id="KW-0121">Carboxypeptidase</keyword>
<evidence type="ECO:0000259" key="4">
    <source>
        <dbReference type="Pfam" id="PF17676"/>
    </source>
</evidence>
<dbReference type="InterPro" id="IPR029062">
    <property type="entry name" value="Class_I_gatase-like"/>
</dbReference>
<dbReference type="InterPro" id="IPR027478">
    <property type="entry name" value="LdcA_N"/>
</dbReference>
<keyword evidence="5" id="KW-0645">Protease</keyword>
<dbReference type="Proteomes" id="UP000070675">
    <property type="component" value="Unassembled WGS sequence"/>
</dbReference>
<evidence type="ECO:0000259" key="3">
    <source>
        <dbReference type="Pfam" id="PF02016"/>
    </source>
</evidence>
<name>A0A133XPS9_9ACTN</name>
<proteinExistence type="inferred from homology"/>
<dbReference type="Pfam" id="PF02016">
    <property type="entry name" value="Peptidase_S66"/>
    <property type="match status" value="1"/>
</dbReference>
<dbReference type="PATRIC" id="fig|1393034.3.peg.1270"/>
<evidence type="ECO:0000256" key="2">
    <source>
        <dbReference type="ARBA" id="ARBA00022801"/>
    </source>
</evidence>
<reference evidence="6" key="1">
    <citation type="submission" date="2016-01" db="EMBL/GenBank/DDBJ databases">
        <authorList>
            <person name="Mitreva M."/>
            <person name="Pepin K.H."/>
            <person name="Mihindukulasuriya K.A."/>
            <person name="Fulton R."/>
            <person name="Fronick C."/>
            <person name="O'Laughlin M."/>
            <person name="Miner T."/>
            <person name="Herter B."/>
            <person name="Rosa B.A."/>
            <person name="Cordes M."/>
            <person name="Tomlinson C."/>
            <person name="Wollam A."/>
            <person name="Palsikar V.B."/>
            <person name="Mardis E.R."/>
            <person name="Wilson R.K."/>
        </authorList>
    </citation>
    <scope>NUCLEOTIDE SEQUENCE [LARGE SCALE GENOMIC DNA]</scope>
    <source>
        <strain evidence="6">DNF00019</strain>
    </source>
</reference>
<evidence type="ECO:0000313" key="5">
    <source>
        <dbReference type="EMBL" id="KXB32936.1"/>
    </source>
</evidence>
<protein>
    <submittedName>
        <fullName evidence="5">LD-carboxypeptidase</fullName>
    </submittedName>
</protein>
<comment type="caution">
    <text evidence="5">The sequence shown here is derived from an EMBL/GenBank/DDBJ whole genome shotgun (WGS) entry which is preliminary data.</text>
</comment>
<organism evidence="5 6">
    <name type="scientific">Atopobium deltae</name>
    <dbReference type="NCBI Taxonomy" id="1393034"/>
    <lineage>
        <taxon>Bacteria</taxon>
        <taxon>Bacillati</taxon>
        <taxon>Actinomycetota</taxon>
        <taxon>Coriobacteriia</taxon>
        <taxon>Coriobacteriales</taxon>
        <taxon>Atopobiaceae</taxon>
        <taxon>Atopobium</taxon>
    </lineage>
</organism>
<feature type="domain" description="LD-carboxypeptidase C-terminal" evidence="4">
    <location>
        <begin position="160"/>
        <end position="283"/>
    </location>
</feature>
<keyword evidence="2" id="KW-0378">Hydrolase</keyword>
<dbReference type="InterPro" id="IPR003507">
    <property type="entry name" value="S66_fam"/>
</dbReference>
<dbReference type="EMBL" id="LSCR01000042">
    <property type="protein sequence ID" value="KXB32936.1"/>
    <property type="molecule type" value="Genomic_DNA"/>
</dbReference>
<dbReference type="InterPro" id="IPR040449">
    <property type="entry name" value="Peptidase_S66_N"/>
</dbReference>
<comment type="similarity">
    <text evidence="1">Belongs to the peptidase S66 family.</text>
</comment>
<dbReference type="SUPFAM" id="SSF52317">
    <property type="entry name" value="Class I glutamine amidotransferase-like"/>
    <property type="match status" value="1"/>
</dbReference>
<accession>A0A133XPS9</accession>
<dbReference type="InterPro" id="IPR040921">
    <property type="entry name" value="Peptidase_S66C"/>
</dbReference>
<evidence type="ECO:0000313" key="6">
    <source>
        <dbReference type="Proteomes" id="UP000070675"/>
    </source>
</evidence>
<dbReference type="AlphaFoldDB" id="A0A133XPS9"/>
<evidence type="ECO:0000256" key="1">
    <source>
        <dbReference type="ARBA" id="ARBA00010233"/>
    </source>
</evidence>
<sequence>MDAYGDPASEVLLSAGGGELMCELLPYLDFERLTNDPATWFMGYSDNTNFGFLLPTLCDVASIYAPCAPSFGMRPWHASLHDAFALLGLGAGDSVRVHSYDGWELQSLKSAEHPLVPYNAVEKPSVQSYSAARFDAAACPSVDAAACDGTPGGNDVVQMQGRLLGGCLDILINLCGTRFDEVARFNKRYASDGVIWFLEACDLGPLQVRRALWQLAQAGWFDIAAGFMVGRPYRYDECQMGMTQNRAVLDSLYELGIQQPIIINADIGHLPPMMPLICGSYARVAAHKGRISVTMELV</sequence>
<gene>
    <name evidence="5" type="ORF">HMPREF3192_01305</name>
</gene>